<evidence type="ECO:0000313" key="2">
    <source>
        <dbReference type="EMBL" id="QKG27242.1"/>
    </source>
</evidence>
<feature type="compositionally biased region" description="Basic and acidic residues" evidence="1">
    <location>
        <begin position="89"/>
        <end position="110"/>
    </location>
</feature>
<accession>A0A7D3ZVD1</accession>
<proteinExistence type="predicted"/>
<feature type="compositionally biased region" description="Basic and acidic residues" evidence="1">
    <location>
        <begin position="58"/>
        <end position="73"/>
    </location>
</feature>
<name>A0A7D3ZVD1_ACTVE</name>
<keyword evidence="3" id="KW-1185">Reference proteome</keyword>
<protein>
    <submittedName>
        <fullName evidence="2">Uncharacterized protein</fullName>
    </submittedName>
</protein>
<dbReference type="Proteomes" id="UP000501240">
    <property type="component" value="Chromosome"/>
</dbReference>
<dbReference type="EMBL" id="CP053892">
    <property type="protein sequence ID" value="QKG27242.1"/>
    <property type="molecule type" value="Genomic_DNA"/>
</dbReference>
<gene>
    <name evidence="2" type="ORF">ACTIVE_8895</name>
</gene>
<feature type="region of interest" description="Disordered" evidence="1">
    <location>
        <begin position="1"/>
        <end position="126"/>
    </location>
</feature>
<reference evidence="2 3" key="1">
    <citation type="submission" date="2020-05" db="EMBL/GenBank/DDBJ databases">
        <title>Actinomadura verrucosospora NRRL-B18236 (PFL_A860) Genome sequencing and assembly.</title>
        <authorList>
            <person name="Samborskyy M."/>
        </authorList>
    </citation>
    <scope>NUCLEOTIDE SEQUENCE [LARGE SCALE GENOMIC DNA]</scope>
    <source>
        <strain evidence="2 3">NRRL:B18236</strain>
    </source>
</reference>
<dbReference type="AlphaFoldDB" id="A0A7D3ZVD1"/>
<sequence>MAGQRRSIVDLARSAGAGHEQPHPIGRSGRPPIAALRTFSATDAPRAVGRLEPCSDPARQREAGRTPQTDRVRPVAIFQMPAAGTRRQVGPDRRPAATERFAPDRTDRPRSKSGISSVRGKQLDQRVPSVYVRHFRRNEIQRNLATRDAPGLQEQC</sequence>
<evidence type="ECO:0000313" key="3">
    <source>
        <dbReference type="Proteomes" id="UP000501240"/>
    </source>
</evidence>
<organism evidence="2 3">
    <name type="scientific">Actinomadura verrucosospora</name>
    <dbReference type="NCBI Taxonomy" id="46165"/>
    <lineage>
        <taxon>Bacteria</taxon>
        <taxon>Bacillati</taxon>
        <taxon>Actinomycetota</taxon>
        <taxon>Actinomycetes</taxon>
        <taxon>Streptosporangiales</taxon>
        <taxon>Thermomonosporaceae</taxon>
        <taxon>Actinomadura</taxon>
    </lineage>
</organism>
<evidence type="ECO:0000256" key="1">
    <source>
        <dbReference type="SAM" id="MobiDB-lite"/>
    </source>
</evidence>